<dbReference type="Gene3D" id="1.20.120.160">
    <property type="entry name" value="HPT domain"/>
    <property type="match status" value="1"/>
</dbReference>
<dbReference type="GO" id="GO:0005524">
    <property type="term" value="F:ATP binding"/>
    <property type="evidence" value="ECO:0007669"/>
    <property type="project" value="UniProtKB-KW"/>
</dbReference>
<feature type="domain" description="PAS" evidence="21">
    <location>
        <begin position="160"/>
        <end position="230"/>
    </location>
</feature>
<accession>A0A6N4SUM7</accession>
<dbReference type="CDD" id="cd00130">
    <property type="entry name" value="PAS"/>
    <property type="match status" value="4"/>
</dbReference>
<feature type="domain" description="PAS" evidence="21">
    <location>
        <begin position="581"/>
        <end position="632"/>
    </location>
</feature>
<evidence type="ECO:0000256" key="5">
    <source>
        <dbReference type="ARBA" id="ARBA00022553"/>
    </source>
</evidence>
<evidence type="ECO:0000256" key="7">
    <source>
        <dbReference type="ARBA" id="ARBA00022692"/>
    </source>
</evidence>
<dbReference type="SMART" id="SM00091">
    <property type="entry name" value="PAS"/>
    <property type="match status" value="4"/>
</dbReference>
<dbReference type="SMART" id="SM00448">
    <property type="entry name" value="REC"/>
    <property type="match status" value="1"/>
</dbReference>
<keyword evidence="8" id="KW-0547">Nucleotide-binding</keyword>
<comment type="subunit">
    <text evidence="14">At low DSF concentrations, interacts with RpfF.</text>
</comment>
<sequence>MSQEHESSFQDPSRDELIQQVKELQIINANQRPEKILQEAFEKINLLVITIDQDGLIVYANEAFLEVIGWEKQRLLGENWKEFLEPGKDKNKEEHIYTLIKKQGFIDQLKRKFLSKEGDYRTIKFNVVIHHPIGNDVHLTTLIGEDITDKKKVIRALKDSNDQLQDLFENANDLIQVFDLDGKIQFVNRAWKDILQYSDEEILKLNFRDIIAKEQVGVTMEHLNNILAGKKDDKFETVFTSKNGRNIQVICSVNVRYEKEKPVSFRGIFHDNTEHMRAERAQNLYYKISTLAINSDRLDSLLDNIHKELRTIIAVNNFHVALYDRDHNYLNFPYYVDENIGPKPISMKRIVGKGLTEYSLFNEEPTFLYEEDINKLSEAGAIELLGPTPKIWLGVPLRLENRTIGVICVKSHSDRNKYKRRHVELLDFISGQIALVIERKRNEEQIIDKTARLNAIFESSSHLIWSVNRKRGLTSFNQNYANAIFRKYQKYPTIYDEGVTKEVLVLSDPEFHDSIDKKYKDAFNGQPQHFEACNTNQNGEIFWRETYLNPIFLPDGRIDEVSGISHDITEKKQWEITIQESEEKFRNIFESFQDIYYRTDLSGYITMISPSGCELSGYTQEEIIGKHISEFFTTPKQQVNLIREVLKTGRVKNYETNVNIKGGESIQSISNIRLIYNNEGKPIGVDGVARDITFLKKASQELYHAKEIAEKSLKVKENFLANMSHEIRTPMNGVIGMIDLLNETPLMEEQRKYVQTIKKSSETLLNILNDILDLSKIEAGKMQLRLAPISIEQTVEKLHALFYQQATLKNIDLLYSIDSNVPKVVLADETRLLQILSNLTSNAIKFTDQGSVRIQISLQSKKDLVNKIRVNISDTGIGIAQDKLNVLFGYFNQVDNSSSKSYGGTGLGLAISKELSKLMNGEIGVQTEANKGSVFWFTFEANESKRLVEAKVETPNAFSSEKTFKDYPKILLVDDNAINLFVASEILRKAGCEIDTAGNGLEAIQKVKENPYRMVLMDIQMPQMDGIEATAEIRKLNLAYTPPIIAMTAYSMKEDKDRFMVNGMDDYIAKPIKAESLISKVKAWLDSNAAKNGHTATQTSDETAVEIPILDLEVFEKLKSLSGAEIIDQIYKEFENESLEQIVDCKNSLAMGDFHNILNKLHTLKGVSGTLGLIELESISRLVESKLKKGDYPELAVDIEKLSEAHNRFIEHYTFILNSNSK</sequence>
<keyword evidence="9 24" id="KW-0418">Kinase</keyword>
<feature type="modified residue" description="Phosphohistidine" evidence="16">
    <location>
        <position position="1162"/>
    </location>
</feature>
<dbReference type="Gene3D" id="1.10.287.130">
    <property type="match status" value="1"/>
</dbReference>
<dbReference type="PROSITE" id="PS50112">
    <property type="entry name" value="PAS"/>
    <property type="match status" value="3"/>
</dbReference>
<dbReference type="PRINTS" id="PR00344">
    <property type="entry name" value="BCTRLSENSOR"/>
</dbReference>
<dbReference type="InterPro" id="IPR036641">
    <property type="entry name" value="HPT_dom_sf"/>
</dbReference>
<dbReference type="InterPro" id="IPR036097">
    <property type="entry name" value="HisK_dim/P_sf"/>
</dbReference>
<dbReference type="InterPro" id="IPR003594">
    <property type="entry name" value="HATPase_dom"/>
</dbReference>
<dbReference type="PROSITE" id="PS50109">
    <property type="entry name" value="HIS_KIN"/>
    <property type="match status" value="1"/>
</dbReference>
<dbReference type="NCBIfam" id="TIGR00229">
    <property type="entry name" value="sensory_box"/>
    <property type="match status" value="3"/>
</dbReference>
<dbReference type="Pfam" id="PF08448">
    <property type="entry name" value="PAS_4"/>
    <property type="match status" value="1"/>
</dbReference>
<dbReference type="Pfam" id="PF02518">
    <property type="entry name" value="HATPase_c"/>
    <property type="match status" value="1"/>
</dbReference>
<dbReference type="Pfam" id="PF01627">
    <property type="entry name" value="Hpt"/>
    <property type="match status" value="1"/>
</dbReference>
<evidence type="ECO:0000259" key="20">
    <source>
        <dbReference type="PROSITE" id="PS50110"/>
    </source>
</evidence>
<dbReference type="PANTHER" id="PTHR45339:SF1">
    <property type="entry name" value="HYBRID SIGNAL TRANSDUCTION HISTIDINE KINASE J"/>
    <property type="match status" value="1"/>
</dbReference>
<evidence type="ECO:0000256" key="11">
    <source>
        <dbReference type="ARBA" id="ARBA00022989"/>
    </source>
</evidence>
<evidence type="ECO:0000256" key="17">
    <source>
        <dbReference type="PROSITE-ProRule" id="PRU00169"/>
    </source>
</evidence>
<evidence type="ECO:0000313" key="25">
    <source>
        <dbReference type="Proteomes" id="UP000001822"/>
    </source>
</evidence>
<dbReference type="KEGG" id="chu:CHU_2784"/>
<keyword evidence="4" id="KW-1003">Cell membrane</keyword>
<keyword evidence="6 24" id="KW-0808">Transferase</keyword>
<gene>
    <name evidence="24" type="primary">arcB</name>
    <name evidence="24" type="ordered locus">CHU_2784</name>
</gene>
<dbReference type="Pfam" id="PF13426">
    <property type="entry name" value="PAS_9"/>
    <property type="match status" value="3"/>
</dbReference>
<dbReference type="SUPFAM" id="SSF55781">
    <property type="entry name" value="GAF domain-like"/>
    <property type="match status" value="1"/>
</dbReference>
<evidence type="ECO:0000256" key="12">
    <source>
        <dbReference type="ARBA" id="ARBA00023012"/>
    </source>
</evidence>
<dbReference type="InterPro" id="IPR001610">
    <property type="entry name" value="PAC"/>
</dbReference>
<feature type="domain" description="PAC" evidence="22">
    <location>
        <begin position="528"/>
        <end position="580"/>
    </location>
</feature>
<evidence type="ECO:0000313" key="24">
    <source>
        <dbReference type="EMBL" id="ABG60033.1"/>
    </source>
</evidence>
<keyword evidence="12" id="KW-0902">Two-component regulatory system</keyword>
<feature type="modified residue" description="4-aspartylphosphate" evidence="17">
    <location>
        <position position="1018"/>
    </location>
</feature>
<feature type="domain" description="HPt" evidence="23">
    <location>
        <begin position="1123"/>
        <end position="1216"/>
    </location>
</feature>
<evidence type="ECO:0000256" key="4">
    <source>
        <dbReference type="ARBA" id="ARBA00022475"/>
    </source>
</evidence>
<dbReference type="Gene3D" id="3.30.450.20">
    <property type="entry name" value="PAS domain"/>
    <property type="match status" value="4"/>
</dbReference>
<dbReference type="InterPro" id="IPR035965">
    <property type="entry name" value="PAS-like_dom_sf"/>
</dbReference>
<evidence type="ECO:0000256" key="9">
    <source>
        <dbReference type="ARBA" id="ARBA00022777"/>
    </source>
</evidence>
<evidence type="ECO:0000256" key="14">
    <source>
        <dbReference type="ARBA" id="ARBA00064003"/>
    </source>
</evidence>
<dbReference type="Gene3D" id="3.30.450.40">
    <property type="match status" value="1"/>
</dbReference>
<dbReference type="InterPro" id="IPR036890">
    <property type="entry name" value="HATPase_C_sf"/>
</dbReference>
<dbReference type="InterPro" id="IPR005467">
    <property type="entry name" value="His_kinase_dom"/>
</dbReference>
<dbReference type="FunFam" id="3.30.565.10:FF:000010">
    <property type="entry name" value="Sensor histidine kinase RcsC"/>
    <property type="match status" value="1"/>
</dbReference>
<organism evidence="24 25">
    <name type="scientific">Cytophaga hutchinsonii (strain ATCC 33406 / DSM 1761 / CIP 103989 / NBRC 15051 / NCIMB 9469 / D465)</name>
    <dbReference type="NCBI Taxonomy" id="269798"/>
    <lineage>
        <taxon>Bacteria</taxon>
        <taxon>Pseudomonadati</taxon>
        <taxon>Bacteroidota</taxon>
        <taxon>Cytophagia</taxon>
        <taxon>Cytophagales</taxon>
        <taxon>Cytophagaceae</taxon>
        <taxon>Cytophaga</taxon>
    </lineage>
</organism>
<dbReference type="InterPro" id="IPR000700">
    <property type="entry name" value="PAS-assoc_C"/>
</dbReference>
<dbReference type="SUPFAM" id="SSF55785">
    <property type="entry name" value="PYP-like sensor domain (PAS domain)"/>
    <property type="match status" value="4"/>
</dbReference>
<keyword evidence="11" id="KW-1133">Transmembrane helix</keyword>
<dbReference type="InterPro" id="IPR013656">
    <property type="entry name" value="PAS_4"/>
</dbReference>
<protein>
    <recommendedName>
        <fullName evidence="15">Sensory/regulatory protein RpfC</fullName>
        <ecNumber evidence="3">2.7.13.3</ecNumber>
    </recommendedName>
</protein>
<reference evidence="24 25" key="1">
    <citation type="journal article" date="2007" name="Appl. Environ. Microbiol.">
        <title>Genome sequence of the cellulolytic gliding bacterium Cytophaga hutchinsonii.</title>
        <authorList>
            <person name="Xie G."/>
            <person name="Bruce D.C."/>
            <person name="Challacombe J.F."/>
            <person name="Chertkov O."/>
            <person name="Detter J.C."/>
            <person name="Gilna P."/>
            <person name="Han C.S."/>
            <person name="Lucas S."/>
            <person name="Misra M."/>
            <person name="Myers G.L."/>
            <person name="Richardson P."/>
            <person name="Tapia R."/>
            <person name="Thayer N."/>
            <person name="Thompson L.S."/>
            <person name="Brettin T.S."/>
            <person name="Henrissat B."/>
            <person name="Wilson D.B."/>
            <person name="McBride M.J."/>
        </authorList>
    </citation>
    <scope>NUCLEOTIDE SEQUENCE [LARGE SCALE GENOMIC DNA]</scope>
    <source>
        <strain evidence="25">ATCC 33406 / DSM 1761 / CIP 103989 / NBRC 15051 / NCIMB 9469 / D465</strain>
    </source>
</reference>
<dbReference type="SMART" id="SM00388">
    <property type="entry name" value="HisKA"/>
    <property type="match status" value="1"/>
</dbReference>
<feature type="domain" description="Response regulatory" evidence="20">
    <location>
        <begin position="969"/>
        <end position="1085"/>
    </location>
</feature>
<dbReference type="Pfam" id="PF13185">
    <property type="entry name" value="GAF_2"/>
    <property type="match status" value="1"/>
</dbReference>
<dbReference type="CDD" id="cd00088">
    <property type="entry name" value="HPT"/>
    <property type="match status" value="1"/>
</dbReference>
<dbReference type="SMART" id="SM00387">
    <property type="entry name" value="HATPase_c"/>
    <property type="match status" value="1"/>
</dbReference>
<evidence type="ECO:0000256" key="10">
    <source>
        <dbReference type="ARBA" id="ARBA00022840"/>
    </source>
</evidence>
<dbReference type="CDD" id="cd00082">
    <property type="entry name" value="HisKA"/>
    <property type="match status" value="1"/>
</dbReference>
<evidence type="ECO:0000256" key="16">
    <source>
        <dbReference type="PROSITE-ProRule" id="PRU00110"/>
    </source>
</evidence>
<dbReference type="InterPro" id="IPR003018">
    <property type="entry name" value="GAF"/>
</dbReference>
<dbReference type="SUPFAM" id="SSF55874">
    <property type="entry name" value="ATPase domain of HSP90 chaperone/DNA topoisomerase II/histidine kinase"/>
    <property type="match status" value="1"/>
</dbReference>
<keyword evidence="10" id="KW-0067">ATP-binding</keyword>
<feature type="domain" description="Histidine kinase" evidence="19">
    <location>
        <begin position="722"/>
        <end position="943"/>
    </location>
</feature>
<dbReference type="Proteomes" id="UP000001822">
    <property type="component" value="Chromosome"/>
</dbReference>
<feature type="coiled-coil region" evidence="18">
    <location>
        <begin position="150"/>
        <end position="177"/>
    </location>
</feature>
<dbReference type="InterPro" id="IPR004358">
    <property type="entry name" value="Sig_transdc_His_kin-like_C"/>
</dbReference>
<evidence type="ECO:0000256" key="6">
    <source>
        <dbReference type="ARBA" id="ARBA00022679"/>
    </source>
</evidence>
<dbReference type="EC" id="2.7.13.3" evidence="3"/>
<dbReference type="PROSITE" id="PS50113">
    <property type="entry name" value="PAC"/>
    <property type="match status" value="2"/>
</dbReference>
<evidence type="ECO:0000256" key="8">
    <source>
        <dbReference type="ARBA" id="ARBA00022741"/>
    </source>
</evidence>
<dbReference type="CDD" id="cd16922">
    <property type="entry name" value="HATPase_EvgS-ArcB-TorS-like"/>
    <property type="match status" value="1"/>
</dbReference>
<dbReference type="RefSeq" id="WP_011586143.1">
    <property type="nucleotide sequence ID" value="NC_008255.1"/>
</dbReference>
<dbReference type="GO" id="GO:0000155">
    <property type="term" value="F:phosphorelay sensor kinase activity"/>
    <property type="evidence" value="ECO:0007669"/>
    <property type="project" value="InterPro"/>
</dbReference>
<keyword evidence="5 17" id="KW-0597">Phosphoprotein</keyword>
<evidence type="ECO:0000256" key="13">
    <source>
        <dbReference type="ARBA" id="ARBA00023136"/>
    </source>
</evidence>
<keyword evidence="13" id="KW-0472">Membrane</keyword>
<dbReference type="AlphaFoldDB" id="A0A6N4SUM7"/>
<evidence type="ECO:0000256" key="3">
    <source>
        <dbReference type="ARBA" id="ARBA00012438"/>
    </source>
</evidence>
<evidence type="ECO:0000259" key="23">
    <source>
        <dbReference type="PROSITE" id="PS50894"/>
    </source>
</evidence>
<feature type="domain" description="PAS" evidence="21">
    <location>
        <begin position="33"/>
        <end position="103"/>
    </location>
</feature>
<keyword evidence="7" id="KW-0812">Transmembrane</keyword>
<dbReference type="PROSITE" id="PS50110">
    <property type="entry name" value="RESPONSE_REGULATORY"/>
    <property type="match status" value="1"/>
</dbReference>
<evidence type="ECO:0000256" key="2">
    <source>
        <dbReference type="ARBA" id="ARBA00004651"/>
    </source>
</evidence>
<dbReference type="InterPro" id="IPR011006">
    <property type="entry name" value="CheY-like_superfamily"/>
</dbReference>
<dbReference type="Gene3D" id="3.30.565.10">
    <property type="entry name" value="Histidine kinase-like ATPase, C-terminal domain"/>
    <property type="match status" value="1"/>
</dbReference>
<dbReference type="InterPro" id="IPR000014">
    <property type="entry name" value="PAS"/>
</dbReference>
<dbReference type="EMBL" id="CP000383">
    <property type="protein sequence ID" value="ABG60033.1"/>
    <property type="molecule type" value="Genomic_DNA"/>
</dbReference>
<name>A0A6N4SUM7_CYTH3</name>
<evidence type="ECO:0000259" key="21">
    <source>
        <dbReference type="PROSITE" id="PS50112"/>
    </source>
</evidence>
<evidence type="ECO:0000256" key="15">
    <source>
        <dbReference type="ARBA" id="ARBA00068150"/>
    </source>
</evidence>
<dbReference type="GO" id="GO:0005886">
    <property type="term" value="C:plasma membrane"/>
    <property type="evidence" value="ECO:0007669"/>
    <property type="project" value="UniProtKB-SubCell"/>
</dbReference>
<dbReference type="Gene3D" id="3.40.50.2300">
    <property type="match status" value="1"/>
</dbReference>
<dbReference type="SUPFAM" id="SSF52172">
    <property type="entry name" value="CheY-like"/>
    <property type="match status" value="1"/>
</dbReference>
<evidence type="ECO:0000256" key="1">
    <source>
        <dbReference type="ARBA" id="ARBA00000085"/>
    </source>
</evidence>
<dbReference type="PANTHER" id="PTHR45339">
    <property type="entry name" value="HYBRID SIGNAL TRANSDUCTION HISTIDINE KINASE J"/>
    <property type="match status" value="1"/>
</dbReference>
<proteinExistence type="predicted"/>
<dbReference type="InterPro" id="IPR003661">
    <property type="entry name" value="HisK_dim/P_dom"/>
</dbReference>
<dbReference type="InterPro" id="IPR029016">
    <property type="entry name" value="GAF-like_dom_sf"/>
</dbReference>
<dbReference type="InterPro" id="IPR008207">
    <property type="entry name" value="Sig_transdc_His_kin_Hpt_dom"/>
</dbReference>
<keyword evidence="25" id="KW-1185">Reference proteome</keyword>
<dbReference type="PROSITE" id="PS50894">
    <property type="entry name" value="HPT"/>
    <property type="match status" value="1"/>
</dbReference>
<dbReference type="FunFam" id="1.10.287.130:FF:000002">
    <property type="entry name" value="Two-component osmosensing histidine kinase"/>
    <property type="match status" value="1"/>
</dbReference>
<evidence type="ECO:0000259" key="22">
    <source>
        <dbReference type="PROSITE" id="PS50113"/>
    </source>
</evidence>
<comment type="subcellular location">
    <subcellularLocation>
        <location evidence="2">Cell membrane</location>
        <topology evidence="2">Multi-pass membrane protein</topology>
    </subcellularLocation>
</comment>
<feature type="domain" description="PAC" evidence="22">
    <location>
        <begin position="652"/>
        <end position="704"/>
    </location>
</feature>
<evidence type="ECO:0000256" key="18">
    <source>
        <dbReference type="SAM" id="Coils"/>
    </source>
</evidence>
<comment type="catalytic activity">
    <reaction evidence="1">
        <text>ATP + protein L-histidine = ADP + protein N-phospho-L-histidine.</text>
        <dbReference type="EC" id="2.7.13.3"/>
    </reaction>
</comment>
<keyword evidence="18" id="KW-0175">Coiled coil</keyword>
<dbReference type="Pfam" id="PF00072">
    <property type="entry name" value="Response_reg"/>
    <property type="match status" value="1"/>
</dbReference>
<dbReference type="SMART" id="SM00086">
    <property type="entry name" value="PAC"/>
    <property type="match status" value="4"/>
</dbReference>
<evidence type="ECO:0000259" key="19">
    <source>
        <dbReference type="PROSITE" id="PS50109"/>
    </source>
</evidence>
<dbReference type="CDD" id="cd17546">
    <property type="entry name" value="REC_hyHK_CKI1_RcsC-like"/>
    <property type="match status" value="1"/>
</dbReference>
<dbReference type="SUPFAM" id="SSF47384">
    <property type="entry name" value="Homodimeric domain of signal transducing histidine kinase"/>
    <property type="match status" value="1"/>
</dbReference>
<dbReference type="SUPFAM" id="SSF47226">
    <property type="entry name" value="Histidine-containing phosphotransfer domain, HPT domain"/>
    <property type="match status" value="1"/>
</dbReference>
<dbReference type="Pfam" id="PF00512">
    <property type="entry name" value="HisKA"/>
    <property type="match status" value="1"/>
</dbReference>
<dbReference type="InterPro" id="IPR001789">
    <property type="entry name" value="Sig_transdc_resp-reg_receiver"/>
</dbReference>